<keyword evidence="4" id="KW-0732">Signal</keyword>
<dbReference type="SUPFAM" id="SSF51735">
    <property type="entry name" value="NAD(P)-binding Rossmann-fold domains"/>
    <property type="match status" value="1"/>
</dbReference>
<evidence type="ECO:0000313" key="8">
    <source>
        <dbReference type="Proteomes" id="UP001589865"/>
    </source>
</evidence>
<dbReference type="PANTHER" id="PTHR22604:SF105">
    <property type="entry name" value="TRANS-1,2-DIHYDROBENZENE-1,2-DIOL DEHYDROGENASE"/>
    <property type="match status" value="1"/>
</dbReference>
<feature type="region of interest" description="Disordered" evidence="3">
    <location>
        <begin position="34"/>
        <end position="71"/>
    </location>
</feature>
<evidence type="ECO:0000313" key="7">
    <source>
        <dbReference type="EMBL" id="MFC0408228.1"/>
    </source>
</evidence>
<dbReference type="Proteomes" id="UP001589865">
    <property type="component" value="Unassembled WGS sequence"/>
</dbReference>
<dbReference type="InterPro" id="IPR055170">
    <property type="entry name" value="GFO_IDH_MocA-like_dom"/>
</dbReference>
<dbReference type="InterPro" id="IPR008354">
    <property type="entry name" value="Glc-Fru_OxRdtase_bac"/>
</dbReference>
<evidence type="ECO:0000259" key="6">
    <source>
        <dbReference type="Pfam" id="PF22725"/>
    </source>
</evidence>
<accession>A0ABV6JR72</accession>
<dbReference type="Pfam" id="PF22725">
    <property type="entry name" value="GFO_IDH_MocA_C3"/>
    <property type="match status" value="1"/>
</dbReference>
<keyword evidence="8" id="KW-1185">Reference proteome</keyword>
<dbReference type="RefSeq" id="WP_377043972.1">
    <property type="nucleotide sequence ID" value="NZ_JBHLUN010000005.1"/>
</dbReference>
<comment type="caution">
    <text evidence="7">The sequence shown here is derived from an EMBL/GenBank/DDBJ whole genome shotgun (WGS) entry which is preliminary data.</text>
</comment>
<keyword evidence="2" id="KW-0560">Oxidoreductase</keyword>
<dbReference type="Gene3D" id="3.40.50.720">
    <property type="entry name" value="NAD(P)-binding Rossmann-like Domain"/>
    <property type="match status" value="1"/>
</dbReference>
<dbReference type="InterPro" id="IPR050984">
    <property type="entry name" value="Gfo/Idh/MocA_domain"/>
</dbReference>
<feature type="compositionally biased region" description="Pro residues" evidence="3">
    <location>
        <begin position="62"/>
        <end position="71"/>
    </location>
</feature>
<comment type="similarity">
    <text evidence="1">Belongs to the Gfo/Idh/MocA family.</text>
</comment>
<dbReference type="EMBL" id="JBHLUN010000005">
    <property type="protein sequence ID" value="MFC0408228.1"/>
    <property type="molecule type" value="Genomic_DNA"/>
</dbReference>
<gene>
    <name evidence="7" type="ORF">ACFFGY_08215</name>
</gene>
<evidence type="ECO:0000259" key="5">
    <source>
        <dbReference type="Pfam" id="PF01408"/>
    </source>
</evidence>
<dbReference type="Gene3D" id="3.30.360.10">
    <property type="entry name" value="Dihydrodipicolinate Reductase, domain 2"/>
    <property type="match status" value="1"/>
</dbReference>
<feature type="compositionally biased region" description="Polar residues" evidence="3">
    <location>
        <begin position="39"/>
        <end position="49"/>
    </location>
</feature>
<dbReference type="PROSITE" id="PS51318">
    <property type="entry name" value="TAT"/>
    <property type="match status" value="1"/>
</dbReference>
<evidence type="ECO:0000256" key="3">
    <source>
        <dbReference type="SAM" id="MobiDB-lite"/>
    </source>
</evidence>
<feature type="domain" description="Gfo/Idh/MocA-like oxidoreductase N-terminal" evidence="5">
    <location>
        <begin position="77"/>
        <end position="200"/>
    </location>
</feature>
<dbReference type="Pfam" id="PF01408">
    <property type="entry name" value="GFO_IDH_MocA"/>
    <property type="match status" value="1"/>
</dbReference>
<proteinExistence type="inferred from homology"/>
<dbReference type="SUPFAM" id="SSF55347">
    <property type="entry name" value="Glyceraldehyde-3-phosphate dehydrogenase-like, C-terminal domain"/>
    <property type="match status" value="1"/>
</dbReference>
<evidence type="ECO:0000256" key="1">
    <source>
        <dbReference type="ARBA" id="ARBA00010928"/>
    </source>
</evidence>
<evidence type="ECO:0000256" key="2">
    <source>
        <dbReference type="ARBA" id="ARBA00023002"/>
    </source>
</evidence>
<dbReference type="InterPro" id="IPR000683">
    <property type="entry name" value="Gfo/Idh/MocA-like_OxRdtase_N"/>
</dbReference>
<sequence>MSDNKFSATRRGLIRVSGLSAAGLALGAAGAPNYPEPSTMDTGTVQNGRVTFPNWRSETEPRTPPPPAPWPPAERVGYAVVALGRLSLEEILPAFGECKRSTLRALVTGDAAKGSAVARQYGVPDTAIFSYAEFEKLRDMPEVQAVYIVLPNGIHREYTLRAAAMGKHVLCEKPMADNPAEAQEMVDACEKADVRLMVAYRCQYEPYNRAAIDIVRSGELGKLRFIQATNVQANGPGPQWRYSKRLAGGGALYDIGLYCLNAARYITGEEPTEISARAYSPSGDERWKEVEESMSFDLRFPSGVMASCLSSYGAFNNKTLVLHLEGGTVEMPDAFSYVGQRMTVSRKAGNVVGQEERKIEHKNQFATEIDHFSTCVATKRQPHTPGEEGLQDMRLMEKVYRAAGDNRPVAVESRPASTRGPDPEEG</sequence>
<feature type="chain" id="PRO_5045730092" evidence="4">
    <location>
        <begin position="32"/>
        <end position="426"/>
    </location>
</feature>
<reference evidence="7 8" key="1">
    <citation type="submission" date="2024-09" db="EMBL/GenBank/DDBJ databases">
        <authorList>
            <person name="Sun Q."/>
            <person name="Mori K."/>
        </authorList>
    </citation>
    <scope>NUCLEOTIDE SEQUENCE [LARGE SCALE GENOMIC DNA]</scope>
    <source>
        <strain evidence="7 8">TBRC 5777</strain>
    </source>
</reference>
<name>A0ABV6JR72_9PROT</name>
<dbReference type="InterPro" id="IPR006311">
    <property type="entry name" value="TAT_signal"/>
</dbReference>
<organism evidence="7 8">
    <name type="scientific">Roseomonas elaeocarpi</name>
    <dbReference type="NCBI Taxonomy" id="907779"/>
    <lineage>
        <taxon>Bacteria</taxon>
        <taxon>Pseudomonadati</taxon>
        <taxon>Pseudomonadota</taxon>
        <taxon>Alphaproteobacteria</taxon>
        <taxon>Acetobacterales</taxon>
        <taxon>Roseomonadaceae</taxon>
        <taxon>Roseomonas</taxon>
    </lineage>
</organism>
<feature type="signal peptide" evidence="4">
    <location>
        <begin position="1"/>
        <end position="31"/>
    </location>
</feature>
<dbReference type="PANTHER" id="PTHR22604">
    <property type="entry name" value="OXIDOREDUCTASES"/>
    <property type="match status" value="1"/>
</dbReference>
<feature type="region of interest" description="Disordered" evidence="3">
    <location>
        <begin position="402"/>
        <end position="426"/>
    </location>
</feature>
<evidence type="ECO:0000256" key="4">
    <source>
        <dbReference type="SAM" id="SignalP"/>
    </source>
</evidence>
<dbReference type="InterPro" id="IPR036291">
    <property type="entry name" value="NAD(P)-bd_dom_sf"/>
</dbReference>
<dbReference type="PRINTS" id="PR01775">
    <property type="entry name" value="GLFROXRDTASE"/>
</dbReference>
<feature type="domain" description="GFO/IDH/MocA-like oxidoreductase" evidence="6">
    <location>
        <begin position="209"/>
        <end position="329"/>
    </location>
</feature>
<protein>
    <submittedName>
        <fullName evidence="7">Gfo/Idh/MocA family protein</fullName>
    </submittedName>
</protein>